<reference evidence="1 2" key="1">
    <citation type="submission" date="2020-08" db="EMBL/GenBank/DDBJ databases">
        <title>Genomic Encyclopedia of Type Strains, Phase IV (KMG-IV): sequencing the most valuable type-strain genomes for metagenomic binning, comparative biology and taxonomic classification.</title>
        <authorList>
            <person name="Goeker M."/>
        </authorList>
    </citation>
    <scope>NUCLEOTIDE SEQUENCE [LARGE SCALE GENOMIC DNA]</scope>
    <source>
        <strain evidence="1 2">DSM 21793</strain>
    </source>
</reference>
<proteinExistence type="predicted"/>
<protein>
    <submittedName>
        <fullName evidence="1">Uncharacterized protein</fullName>
    </submittedName>
</protein>
<dbReference type="EMBL" id="JACIDK010000002">
    <property type="protein sequence ID" value="MBB3891423.1"/>
    <property type="molecule type" value="Genomic_DNA"/>
</dbReference>
<gene>
    <name evidence="1" type="ORF">GGQ61_002140</name>
</gene>
<evidence type="ECO:0000313" key="2">
    <source>
        <dbReference type="Proteomes" id="UP000530564"/>
    </source>
</evidence>
<dbReference type="AlphaFoldDB" id="A0A840A1B2"/>
<accession>A0A840A1B2</accession>
<name>A0A840A1B2_9CAUL</name>
<dbReference type="Proteomes" id="UP000530564">
    <property type="component" value="Unassembled WGS sequence"/>
</dbReference>
<keyword evidence="2" id="KW-1185">Reference proteome</keyword>
<comment type="caution">
    <text evidence="1">The sequence shown here is derived from an EMBL/GenBank/DDBJ whole genome shotgun (WGS) entry which is preliminary data.</text>
</comment>
<dbReference type="RefSeq" id="WP_183772256.1">
    <property type="nucleotide sequence ID" value="NZ_JACIDK010000002.1"/>
</dbReference>
<organism evidence="1 2">
    <name type="scientific">Phenylobacterium haematophilum</name>
    <dbReference type="NCBI Taxonomy" id="98513"/>
    <lineage>
        <taxon>Bacteria</taxon>
        <taxon>Pseudomonadati</taxon>
        <taxon>Pseudomonadota</taxon>
        <taxon>Alphaproteobacteria</taxon>
        <taxon>Caulobacterales</taxon>
        <taxon>Caulobacteraceae</taxon>
        <taxon>Phenylobacterium</taxon>
    </lineage>
</organism>
<sequence>MAHIDPQLDLTEAAEEEMERACSLGRRDMAACTPWGDTYEGYTPAGRDVCFERNYLWVGEPGGDICVEVVVYFPEAYESGVRVTRTVGREE</sequence>
<evidence type="ECO:0000313" key="1">
    <source>
        <dbReference type="EMBL" id="MBB3891423.1"/>
    </source>
</evidence>